<evidence type="ECO:0000313" key="2">
    <source>
        <dbReference type="Proteomes" id="UP000054321"/>
    </source>
</evidence>
<dbReference type="Proteomes" id="UP000054321">
    <property type="component" value="Unassembled WGS sequence"/>
</dbReference>
<gene>
    <name evidence="1" type="ORF">OIDMADRAFT_180776</name>
</gene>
<protein>
    <submittedName>
        <fullName evidence="1">Uncharacterized protein</fullName>
    </submittedName>
</protein>
<reference evidence="1 2" key="1">
    <citation type="submission" date="2014-04" db="EMBL/GenBank/DDBJ databases">
        <authorList>
            <consortium name="DOE Joint Genome Institute"/>
            <person name="Kuo A."/>
            <person name="Martino E."/>
            <person name="Perotto S."/>
            <person name="Kohler A."/>
            <person name="Nagy L.G."/>
            <person name="Floudas D."/>
            <person name="Copeland A."/>
            <person name="Barry K.W."/>
            <person name="Cichocki N."/>
            <person name="Veneault-Fourrey C."/>
            <person name="LaButti K."/>
            <person name="Lindquist E.A."/>
            <person name="Lipzen A."/>
            <person name="Lundell T."/>
            <person name="Morin E."/>
            <person name="Murat C."/>
            <person name="Sun H."/>
            <person name="Tunlid A."/>
            <person name="Henrissat B."/>
            <person name="Grigoriev I.V."/>
            <person name="Hibbett D.S."/>
            <person name="Martin F."/>
            <person name="Nordberg H.P."/>
            <person name="Cantor M.N."/>
            <person name="Hua S.X."/>
        </authorList>
    </citation>
    <scope>NUCLEOTIDE SEQUENCE [LARGE SCALE GENOMIC DNA]</scope>
    <source>
        <strain evidence="1 2">Zn</strain>
    </source>
</reference>
<sequence length="457" mass="49658">MTSTVLPKINNAPKYLTRLWMEVYGQNLLRAQHLPGVLTNRQYYDEYIALYNYAAWHNTHYQLADGTFSWDFTFDFDWDPDIKFSWNTMDSHKRDGTQFIKRNDSCPLISSQTFSKTSTSKFSKGTLISSAKVTKSTAKSASTSPKNTAPITPTVPLATIASKTTSTAAKFTNSCYPFADPDAGPAPPLCQCDGMDGFYLAMTATTDNLSAGGCQYTAPPTPSPTAHSPFTETRLDGLILSCASSTYFNYAVDESAMCAGSSKVISTITSIYTAYTASVASAQSAAAASSRSAAVAAASASAAAAAPPPYQKGTCDLHIKEASYSYNEPLYLQLNISDNANHLLASQNFQIKWGSSVSVTAGESHLPYDVTVDFIQQLKPSNKIKKRVDIGPAPPPVNWEAWIVSITAGNTKWDDTDTDNSKLPYCKVGGWDNGNFWGFLGLDSEIPNRQMDCYWAC</sequence>
<accession>A0A0C3GWW5</accession>
<reference evidence="2" key="2">
    <citation type="submission" date="2015-01" db="EMBL/GenBank/DDBJ databases">
        <title>Evolutionary Origins and Diversification of the Mycorrhizal Mutualists.</title>
        <authorList>
            <consortium name="DOE Joint Genome Institute"/>
            <consortium name="Mycorrhizal Genomics Consortium"/>
            <person name="Kohler A."/>
            <person name="Kuo A."/>
            <person name="Nagy L.G."/>
            <person name="Floudas D."/>
            <person name="Copeland A."/>
            <person name="Barry K.W."/>
            <person name="Cichocki N."/>
            <person name="Veneault-Fourrey C."/>
            <person name="LaButti K."/>
            <person name="Lindquist E.A."/>
            <person name="Lipzen A."/>
            <person name="Lundell T."/>
            <person name="Morin E."/>
            <person name="Murat C."/>
            <person name="Riley R."/>
            <person name="Ohm R."/>
            <person name="Sun H."/>
            <person name="Tunlid A."/>
            <person name="Henrissat B."/>
            <person name="Grigoriev I.V."/>
            <person name="Hibbett D.S."/>
            <person name="Martin F."/>
        </authorList>
    </citation>
    <scope>NUCLEOTIDE SEQUENCE [LARGE SCALE GENOMIC DNA]</scope>
    <source>
        <strain evidence="2">Zn</strain>
    </source>
</reference>
<organism evidence="1 2">
    <name type="scientific">Oidiodendron maius (strain Zn)</name>
    <dbReference type="NCBI Taxonomy" id="913774"/>
    <lineage>
        <taxon>Eukaryota</taxon>
        <taxon>Fungi</taxon>
        <taxon>Dikarya</taxon>
        <taxon>Ascomycota</taxon>
        <taxon>Pezizomycotina</taxon>
        <taxon>Leotiomycetes</taxon>
        <taxon>Leotiomycetes incertae sedis</taxon>
        <taxon>Myxotrichaceae</taxon>
        <taxon>Oidiodendron</taxon>
    </lineage>
</organism>
<dbReference type="HOGENOM" id="CLU_598642_0_0_1"/>
<dbReference type="AlphaFoldDB" id="A0A0C3GWW5"/>
<dbReference type="EMBL" id="KN832877">
    <property type="protein sequence ID" value="KIN00561.1"/>
    <property type="molecule type" value="Genomic_DNA"/>
</dbReference>
<evidence type="ECO:0000313" key="1">
    <source>
        <dbReference type="EMBL" id="KIN00561.1"/>
    </source>
</evidence>
<name>A0A0C3GWW5_OIDMZ</name>
<dbReference type="InParanoid" id="A0A0C3GWW5"/>
<proteinExistence type="predicted"/>
<keyword evidence="2" id="KW-1185">Reference proteome</keyword>
<dbReference type="OrthoDB" id="3557274at2759"/>